<organism evidence="1 2">
    <name type="scientific">Marinoscillum furvescens DSM 4134</name>
    <dbReference type="NCBI Taxonomy" id="1122208"/>
    <lineage>
        <taxon>Bacteria</taxon>
        <taxon>Pseudomonadati</taxon>
        <taxon>Bacteroidota</taxon>
        <taxon>Cytophagia</taxon>
        <taxon>Cytophagales</taxon>
        <taxon>Reichenbachiellaceae</taxon>
        <taxon>Marinoscillum</taxon>
    </lineage>
</organism>
<dbReference type="PROSITE" id="PS51257">
    <property type="entry name" value="PROKAR_LIPOPROTEIN"/>
    <property type="match status" value="1"/>
</dbReference>
<sequence length="186" mass="21712">MSRLFYLTLILIAVGCEPAWEPTFEVFTIKKGHHYSKKTIQLLQSNTLYFDVIFDETAKYQALTKENQWDTHKLLGFSDCNSHHHKNSARFGWRWVDNELQIMAYCYTNGNRIIEPIGTVALNTVNTFRLTMTSNTYDFQLNHQTKISIERSANCSKGLYYMLFPYFGGNEVAPHDIHLQIRMIQS</sequence>
<comment type="caution">
    <text evidence="1">The sequence shown here is derived from an EMBL/GenBank/DDBJ whole genome shotgun (WGS) entry which is preliminary data.</text>
</comment>
<accession>A0A3D9L2T4</accession>
<gene>
    <name evidence="1" type="ORF">C7460_11350</name>
</gene>
<evidence type="ECO:0000313" key="1">
    <source>
        <dbReference type="EMBL" id="RED97002.1"/>
    </source>
</evidence>
<dbReference type="OrthoDB" id="652507at2"/>
<evidence type="ECO:0008006" key="3">
    <source>
        <dbReference type="Google" id="ProtNLM"/>
    </source>
</evidence>
<dbReference type="RefSeq" id="WP_147302957.1">
    <property type="nucleotide sequence ID" value="NZ_QREG01000013.1"/>
</dbReference>
<dbReference type="EMBL" id="QREG01000013">
    <property type="protein sequence ID" value="RED97002.1"/>
    <property type="molecule type" value="Genomic_DNA"/>
</dbReference>
<dbReference type="Proteomes" id="UP000256779">
    <property type="component" value="Unassembled WGS sequence"/>
</dbReference>
<name>A0A3D9L2T4_MARFU</name>
<dbReference type="AlphaFoldDB" id="A0A3D9L2T4"/>
<protein>
    <recommendedName>
        <fullName evidence="3">Lipoprotein</fullName>
    </recommendedName>
</protein>
<reference evidence="1 2" key="1">
    <citation type="submission" date="2018-07" db="EMBL/GenBank/DDBJ databases">
        <title>Genomic Encyclopedia of Type Strains, Phase IV (KMG-IV): sequencing the most valuable type-strain genomes for metagenomic binning, comparative biology and taxonomic classification.</title>
        <authorList>
            <person name="Goeker M."/>
        </authorList>
    </citation>
    <scope>NUCLEOTIDE SEQUENCE [LARGE SCALE GENOMIC DNA]</scope>
    <source>
        <strain evidence="1 2">DSM 4134</strain>
    </source>
</reference>
<keyword evidence="2" id="KW-1185">Reference proteome</keyword>
<evidence type="ECO:0000313" key="2">
    <source>
        <dbReference type="Proteomes" id="UP000256779"/>
    </source>
</evidence>
<proteinExistence type="predicted"/>